<dbReference type="PANTHER" id="PTHR46579:SF1">
    <property type="entry name" value="F5_8 TYPE C DOMAIN-CONTAINING PROTEIN"/>
    <property type="match status" value="1"/>
</dbReference>
<name>A0A9N8M0N6_9BASI</name>
<dbReference type="PANTHER" id="PTHR46579">
    <property type="entry name" value="F5/8 TYPE C DOMAIN-CONTAINING PROTEIN-RELATED"/>
    <property type="match status" value="1"/>
</dbReference>
<protein>
    <submittedName>
        <fullName evidence="2">Uncharacterized protein</fullName>
    </submittedName>
</protein>
<feature type="compositionally biased region" description="Acidic residues" evidence="1">
    <location>
        <begin position="36"/>
        <end position="63"/>
    </location>
</feature>
<dbReference type="AlphaFoldDB" id="A0A9N8M0N6"/>
<dbReference type="EMBL" id="CAJHJF010005207">
    <property type="protein sequence ID" value="CAD6948450.1"/>
    <property type="molecule type" value="Genomic_DNA"/>
</dbReference>
<keyword evidence="3" id="KW-1185">Reference proteome</keyword>
<comment type="caution">
    <text evidence="2">The sequence shown here is derived from an EMBL/GenBank/DDBJ whole genome shotgun (WGS) entry which is preliminary data.</text>
</comment>
<feature type="region of interest" description="Disordered" evidence="1">
    <location>
        <begin position="17"/>
        <end position="72"/>
    </location>
</feature>
<evidence type="ECO:0000256" key="1">
    <source>
        <dbReference type="SAM" id="MobiDB-lite"/>
    </source>
</evidence>
<reference evidence="2 3" key="1">
    <citation type="submission" date="2020-10" db="EMBL/GenBank/DDBJ databases">
        <authorList>
            <person name="Sedaghatjoo S."/>
        </authorList>
    </citation>
    <scope>NUCLEOTIDE SEQUENCE [LARGE SCALE GENOMIC DNA]</scope>
    <source>
        <strain evidence="2 3">LLFL</strain>
    </source>
</reference>
<proteinExistence type="predicted"/>
<organism evidence="2 3">
    <name type="scientific">Tilletia laevis</name>
    <dbReference type="NCBI Taxonomy" id="157183"/>
    <lineage>
        <taxon>Eukaryota</taxon>
        <taxon>Fungi</taxon>
        <taxon>Dikarya</taxon>
        <taxon>Basidiomycota</taxon>
        <taxon>Ustilaginomycotina</taxon>
        <taxon>Exobasidiomycetes</taxon>
        <taxon>Tilletiales</taxon>
        <taxon>Tilletiaceae</taxon>
        <taxon>Tilletia</taxon>
    </lineage>
</organism>
<gene>
    <name evidence="2" type="ORF">JKILLFL_G7604</name>
</gene>
<sequence length="400" mass="44562">MNEIDSNATIFFVHPEPVKKKRKRRGRNNATAEGDVKDEADDPNLVDPEDDANEVEEGDDPDNEVINAPDPASVPRAVLNAREVLINTAELAAAATLTARHSINADEISDLGDLLRSFGAGQAALYGPKWVVYNTHIATHVPEHIKRFGPAWHFSAYHFERMNGQLSNTGTNRHRNGEIESSYTNAFCTRGRFEMFLSRNESLAETASLTERIPPIKLDIPSRSDSRSVLGREGNVSVVMSVGKPYDIPSRLYAHLLDHIRRTNPTALPSWSTRSDGTKVIKRMQRHDSLKFGHVLLGGFGSRVNANVSRTFCVVEADGGTLDLFQIANILSHDFRAASGTETRVYLLGRRASKVSLPAFDEAMSDPRLQRYLKYFLTDANQWGEEELLPVSRLTSNRHT</sequence>
<dbReference type="Proteomes" id="UP000836404">
    <property type="component" value="Unassembled WGS sequence"/>
</dbReference>
<accession>A0A9N8M0N6</accession>
<evidence type="ECO:0000313" key="2">
    <source>
        <dbReference type="EMBL" id="CAD6948450.1"/>
    </source>
</evidence>
<evidence type="ECO:0000313" key="3">
    <source>
        <dbReference type="Proteomes" id="UP000836404"/>
    </source>
</evidence>